<evidence type="ECO:0000313" key="2">
    <source>
        <dbReference type="Proteomes" id="UP001158066"/>
    </source>
</evidence>
<dbReference type="Proteomes" id="UP001158066">
    <property type="component" value="Unassembled WGS sequence"/>
</dbReference>
<reference evidence="1" key="1">
    <citation type="submission" date="2017-05" db="EMBL/GenBank/DDBJ databases">
        <authorList>
            <person name="Varghese N."/>
            <person name="Submissions S."/>
        </authorList>
    </citation>
    <scope>NUCLEOTIDE SEQUENCE</scope>
    <source>
        <strain evidence="1">Su22</strain>
    </source>
</reference>
<evidence type="ECO:0000313" key="1">
    <source>
        <dbReference type="EMBL" id="SMP68632.1"/>
    </source>
</evidence>
<keyword evidence="2" id="KW-1185">Reference proteome</keyword>
<name>A0AA46AKC9_9CLOT</name>
<proteinExistence type="predicted"/>
<gene>
    <name evidence="1" type="ORF">SAMN06296020_11734</name>
</gene>
<protein>
    <submittedName>
        <fullName evidence="1">Uncharacterized protein</fullName>
    </submittedName>
</protein>
<sequence>MAVILFTSLLTACATFPEIIQIPVIQKSSLTTSEEALLQAVGVERTFAFDVRLDQLPSEAVNFKVQVYESGELTNTTMDFGMSGFLEKNTQRLIWSHIGAGITGEEVWVLSFAGGTHRVKHENADDMMGWSWTQAESIEDVTPGETVMLAAVVGTRSGALRSPGVIFGGDEADVDNPLALYDVAYVLTATFE</sequence>
<organism evidence="1 2">
    <name type="scientific">Anoxynatronum buryatiense</name>
    <dbReference type="NCBI Taxonomy" id="489973"/>
    <lineage>
        <taxon>Bacteria</taxon>
        <taxon>Bacillati</taxon>
        <taxon>Bacillota</taxon>
        <taxon>Clostridia</taxon>
        <taxon>Eubacteriales</taxon>
        <taxon>Clostridiaceae</taxon>
        <taxon>Anoxynatronum</taxon>
    </lineage>
</organism>
<dbReference type="AlphaFoldDB" id="A0AA46AKC9"/>
<accession>A0AA46AKC9</accession>
<dbReference type="EMBL" id="FXUF01000017">
    <property type="protein sequence ID" value="SMP68632.1"/>
    <property type="molecule type" value="Genomic_DNA"/>
</dbReference>
<comment type="caution">
    <text evidence="1">The sequence shown here is derived from an EMBL/GenBank/DDBJ whole genome shotgun (WGS) entry which is preliminary data.</text>
</comment>